<reference evidence="4" key="1">
    <citation type="journal article" date="2019" name="Int. J. Syst. Evol. Microbiol.">
        <title>The Global Catalogue of Microorganisms (GCM) 10K type strain sequencing project: providing services to taxonomists for standard genome sequencing and annotation.</title>
        <authorList>
            <consortium name="The Broad Institute Genomics Platform"/>
            <consortium name="The Broad Institute Genome Sequencing Center for Infectious Disease"/>
            <person name="Wu L."/>
            <person name="Ma J."/>
        </authorList>
    </citation>
    <scope>NUCLEOTIDE SEQUENCE [LARGE SCALE GENOMIC DNA]</scope>
    <source>
        <strain evidence="4">CGMCC 4.7241</strain>
    </source>
</reference>
<sequence>MVRRGSLIATGLVAGLLALAGCSSGEGSKNAAPSPSGTPGAVPKVGECHAAEASALKDHRDPSPVVACTERHTLETVAVVPATEKVTPKNVGQYAASCRKAFSDYVGATDDVSRLDLTFMVPSDATQNAGQFWVRCDALARLDTQGTKAESRTGSVRGVLTSSVPLGLRACLNTVPDFAKNQQYVSCAQAHISELVPKASELGTLDEIYPGRGSLDTRSEERCAALVTTTGYPGHVGKQWEFPNESGWAAGDRTGSCWVSATLPAVAAPTATPAPTATSTP</sequence>
<dbReference type="InterPro" id="IPR026004">
    <property type="entry name" value="Septum_form"/>
</dbReference>
<dbReference type="PROSITE" id="PS51257">
    <property type="entry name" value="PROKAR_LIPOPROTEIN"/>
    <property type="match status" value="1"/>
</dbReference>
<evidence type="ECO:0000259" key="2">
    <source>
        <dbReference type="Pfam" id="PF13845"/>
    </source>
</evidence>
<evidence type="ECO:0000256" key="1">
    <source>
        <dbReference type="SAM" id="SignalP"/>
    </source>
</evidence>
<dbReference type="RefSeq" id="WP_205120904.1">
    <property type="nucleotide sequence ID" value="NZ_JAFBCM010000001.1"/>
</dbReference>
<accession>A0ABV7YEY3</accession>
<feature type="domain" description="Septum formation-related" evidence="2">
    <location>
        <begin position="96"/>
        <end position="257"/>
    </location>
</feature>
<dbReference type="Proteomes" id="UP001595699">
    <property type="component" value="Unassembled WGS sequence"/>
</dbReference>
<feature type="signal peptide" evidence="1">
    <location>
        <begin position="1"/>
        <end position="20"/>
    </location>
</feature>
<protein>
    <submittedName>
        <fullName evidence="3">Septum formation family protein</fullName>
    </submittedName>
</protein>
<keyword evidence="4" id="KW-1185">Reference proteome</keyword>
<keyword evidence="1" id="KW-0732">Signal</keyword>
<evidence type="ECO:0000313" key="3">
    <source>
        <dbReference type="EMBL" id="MFC3763901.1"/>
    </source>
</evidence>
<proteinExistence type="predicted"/>
<organism evidence="3 4">
    <name type="scientific">Tenggerimyces flavus</name>
    <dbReference type="NCBI Taxonomy" id="1708749"/>
    <lineage>
        <taxon>Bacteria</taxon>
        <taxon>Bacillati</taxon>
        <taxon>Actinomycetota</taxon>
        <taxon>Actinomycetes</taxon>
        <taxon>Propionibacteriales</taxon>
        <taxon>Nocardioidaceae</taxon>
        <taxon>Tenggerimyces</taxon>
    </lineage>
</organism>
<dbReference type="Pfam" id="PF13845">
    <property type="entry name" value="Septum_form"/>
    <property type="match status" value="1"/>
</dbReference>
<comment type="caution">
    <text evidence="3">The sequence shown here is derived from an EMBL/GenBank/DDBJ whole genome shotgun (WGS) entry which is preliminary data.</text>
</comment>
<gene>
    <name evidence="3" type="ORF">ACFOUW_23900</name>
</gene>
<feature type="chain" id="PRO_5045416552" evidence="1">
    <location>
        <begin position="21"/>
        <end position="281"/>
    </location>
</feature>
<dbReference type="EMBL" id="JBHRZH010000021">
    <property type="protein sequence ID" value="MFC3763901.1"/>
    <property type="molecule type" value="Genomic_DNA"/>
</dbReference>
<evidence type="ECO:0000313" key="4">
    <source>
        <dbReference type="Proteomes" id="UP001595699"/>
    </source>
</evidence>
<name>A0ABV7YEY3_9ACTN</name>